<evidence type="ECO:0000313" key="7">
    <source>
        <dbReference type="EMBL" id="VFQ81853.1"/>
    </source>
</evidence>
<dbReference type="Proteomes" id="UP000595140">
    <property type="component" value="Unassembled WGS sequence"/>
</dbReference>
<evidence type="ECO:0000256" key="1">
    <source>
        <dbReference type="ARBA" id="ARBA00005690"/>
    </source>
</evidence>
<dbReference type="GO" id="GO:0008270">
    <property type="term" value="F:zinc ion binding"/>
    <property type="evidence" value="ECO:0007669"/>
    <property type="project" value="UniProtKB-KW"/>
</dbReference>
<dbReference type="InterPro" id="IPR012340">
    <property type="entry name" value="NA-bd_OB-fold"/>
</dbReference>
<dbReference type="EMBL" id="OOIL02002240">
    <property type="protein sequence ID" value="VFQ81853.1"/>
    <property type="molecule type" value="Genomic_DNA"/>
</dbReference>
<gene>
    <name evidence="7" type="ORF">CCAM_LOCUS23629</name>
</gene>
<dbReference type="PANTHER" id="PTHR47165:SF4">
    <property type="entry name" value="OS03G0429900 PROTEIN"/>
    <property type="match status" value="1"/>
</dbReference>
<reference evidence="7 8" key="1">
    <citation type="submission" date="2018-04" db="EMBL/GenBank/DDBJ databases">
        <authorList>
            <person name="Vogel A."/>
        </authorList>
    </citation>
    <scope>NUCLEOTIDE SEQUENCE [LARGE SCALE GENOMIC DNA]</scope>
</reference>
<keyword evidence="4" id="KW-0862">Zinc</keyword>
<organism evidence="7 8">
    <name type="scientific">Cuscuta campestris</name>
    <dbReference type="NCBI Taxonomy" id="132261"/>
    <lineage>
        <taxon>Eukaryota</taxon>
        <taxon>Viridiplantae</taxon>
        <taxon>Streptophyta</taxon>
        <taxon>Embryophyta</taxon>
        <taxon>Tracheophyta</taxon>
        <taxon>Spermatophyta</taxon>
        <taxon>Magnoliopsida</taxon>
        <taxon>eudicotyledons</taxon>
        <taxon>Gunneridae</taxon>
        <taxon>Pentapetalae</taxon>
        <taxon>asterids</taxon>
        <taxon>lamiids</taxon>
        <taxon>Solanales</taxon>
        <taxon>Convolvulaceae</taxon>
        <taxon>Cuscuteae</taxon>
        <taxon>Cuscuta</taxon>
        <taxon>Cuscuta subgen. Grammica</taxon>
        <taxon>Cuscuta sect. Cleistogrammica</taxon>
    </lineage>
</organism>
<keyword evidence="5" id="KW-0238">DNA-binding</keyword>
<accession>A0A484LZ53</accession>
<feature type="domain" description="Replication factor A C-terminal" evidence="6">
    <location>
        <begin position="166"/>
        <end position="282"/>
    </location>
</feature>
<evidence type="ECO:0000256" key="3">
    <source>
        <dbReference type="ARBA" id="ARBA00022771"/>
    </source>
</evidence>
<dbReference type="Gene3D" id="2.40.50.140">
    <property type="entry name" value="Nucleic acid-binding proteins"/>
    <property type="match status" value="2"/>
</dbReference>
<evidence type="ECO:0000256" key="4">
    <source>
        <dbReference type="ARBA" id="ARBA00022833"/>
    </source>
</evidence>
<sequence length="387" mass="43927">MSSTCFSQRNFRDSFSRPADAIGRVVACSEQKMRIVNGEVKNVMDITLEDNEGFQLRCTLWGEYVAHMVDQVGLGLNEPLIYCILPSEMCISTAFHATRLIFDNENASIRDFKNKMKTSTGSITLSCGNSQSQSESSMSQEIQSGRLEVLSIEELLSRNEAGHYWILATIVDIKNYKNWFYLGCASCNKKVNKEESRFRCSGCNKITAEGNYRYRINVLVMDPTDYTTITLWDRECTDLLGRSTSGMRDLMAERTGNADSIPLPEIESLIQRKGLFRVSVKPKSEDFFLEAKSFGVTAMISDPNIWKLYDTHDGEDMKLGFWDEEEVIVENEEVKIPDEIPSASSCLGGKRKHEIYKEADDPTKRDLDEEFGATKELLKMKAIKTEK</sequence>
<proteinExistence type="inferred from homology"/>
<dbReference type="OrthoDB" id="1750483at2759"/>
<dbReference type="GO" id="GO:0003677">
    <property type="term" value="F:DNA binding"/>
    <property type="evidence" value="ECO:0007669"/>
    <property type="project" value="UniProtKB-KW"/>
</dbReference>
<evidence type="ECO:0000256" key="2">
    <source>
        <dbReference type="ARBA" id="ARBA00022723"/>
    </source>
</evidence>
<dbReference type="PANTHER" id="PTHR47165">
    <property type="entry name" value="OS03G0429900 PROTEIN"/>
    <property type="match status" value="1"/>
</dbReference>
<protein>
    <recommendedName>
        <fullName evidence="6">Replication factor A C-terminal domain-containing protein</fullName>
    </recommendedName>
</protein>
<name>A0A484LZ53_9ASTE</name>
<evidence type="ECO:0000313" key="8">
    <source>
        <dbReference type="Proteomes" id="UP000595140"/>
    </source>
</evidence>
<dbReference type="InterPro" id="IPR047192">
    <property type="entry name" value="Euk_RPA1_DBD_C"/>
</dbReference>
<comment type="similarity">
    <text evidence="1">Belongs to the replication factor A protein 1 family.</text>
</comment>
<dbReference type="AlphaFoldDB" id="A0A484LZ53"/>
<evidence type="ECO:0000259" key="6">
    <source>
        <dbReference type="Pfam" id="PF08646"/>
    </source>
</evidence>
<keyword evidence="3" id="KW-0863">Zinc-finger</keyword>
<dbReference type="CDD" id="cd04476">
    <property type="entry name" value="RPA1_DBD_C"/>
    <property type="match status" value="1"/>
</dbReference>
<keyword evidence="8" id="KW-1185">Reference proteome</keyword>
<dbReference type="Pfam" id="PF08646">
    <property type="entry name" value="Rep_fac-A_C"/>
    <property type="match status" value="1"/>
</dbReference>
<dbReference type="SUPFAM" id="SSF50249">
    <property type="entry name" value="Nucleic acid-binding proteins"/>
    <property type="match status" value="2"/>
</dbReference>
<evidence type="ECO:0000256" key="5">
    <source>
        <dbReference type="ARBA" id="ARBA00023125"/>
    </source>
</evidence>
<keyword evidence="2" id="KW-0479">Metal-binding</keyword>
<dbReference type="InterPro" id="IPR013955">
    <property type="entry name" value="Rep_factor-A_C"/>
</dbReference>